<accession>A0A8X6VU79</accession>
<dbReference type="EMBL" id="BMAU01021361">
    <property type="protein sequence ID" value="GFY22559.1"/>
    <property type="molecule type" value="Genomic_DNA"/>
</dbReference>
<dbReference type="Proteomes" id="UP000887159">
    <property type="component" value="Unassembled WGS sequence"/>
</dbReference>
<organism evidence="2 3">
    <name type="scientific">Trichonephila clavipes</name>
    <name type="common">Golden silk orbweaver</name>
    <name type="synonym">Nephila clavipes</name>
    <dbReference type="NCBI Taxonomy" id="2585209"/>
    <lineage>
        <taxon>Eukaryota</taxon>
        <taxon>Metazoa</taxon>
        <taxon>Ecdysozoa</taxon>
        <taxon>Arthropoda</taxon>
        <taxon>Chelicerata</taxon>
        <taxon>Arachnida</taxon>
        <taxon>Araneae</taxon>
        <taxon>Araneomorphae</taxon>
        <taxon>Entelegynae</taxon>
        <taxon>Araneoidea</taxon>
        <taxon>Nephilidae</taxon>
        <taxon>Trichonephila</taxon>
    </lineage>
</organism>
<name>A0A8X6VU79_TRICX</name>
<evidence type="ECO:0000313" key="2">
    <source>
        <dbReference type="EMBL" id="GFY22559.1"/>
    </source>
</evidence>
<evidence type="ECO:0000256" key="1">
    <source>
        <dbReference type="SAM" id="MobiDB-lite"/>
    </source>
</evidence>
<comment type="caution">
    <text evidence="2">The sequence shown here is derived from an EMBL/GenBank/DDBJ whole genome shotgun (WGS) entry which is preliminary data.</text>
</comment>
<reference evidence="2" key="1">
    <citation type="submission" date="2020-08" db="EMBL/GenBank/DDBJ databases">
        <title>Multicomponent nature underlies the extraordinary mechanical properties of spider dragline silk.</title>
        <authorList>
            <person name="Kono N."/>
            <person name="Nakamura H."/>
            <person name="Mori M."/>
            <person name="Yoshida Y."/>
            <person name="Ohtoshi R."/>
            <person name="Malay A.D."/>
            <person name="Moran D.A.P."/>
            <person name="Tomita M."/>
            <person name="Numata K."/>
            <person name="Arakawa K."/>
        </authorList>
    </citation>
    <scope>NUCLEOTIDE SEQUENCE</scope>
</reference>
<feature type="compositionally biased region" description="Polar residues" evidence="1">
    <location>
        <begin position="208"/>
        <end position="219"/>
    </location>
</feature>
<feature type="region of interest" description="Disordered" evidence="1">
    <location>
        <begin position="112"/>
        <end position="222"/>
    </location>
</feature>
<evidence type="ECO:0000313" key="3">
    <source>
        <dbReference type="Proteomes" id="UP000887159"/>
    </source>
</evidence>
<gene>
    <name evidence="2" type="primary">ORF1_76</name>
    <name evidence="2" type="ORF">TNCV_2178201</name>
</gene>
<protein>
    <submittedName>
        <fullName evidence="2">Nucleic-acid-binding protein from transposon X-element</fullName>
    </submittedName>
</protein>
<proteinExistence type="predicted"/>
<sequence>MATANDMDLTQNGIINNVHIPSSPSRFVITDEFIYDNQQSVRELINLRDSYAIWARKLSIVPATSDEYTATSAELGNIHTTLLAAKERMNLPLFRLPISIETLDELIKKVEEQRTQQTPVDSTPKETVPSDTTLKSPSKRTLKNLRLKTDKKRLIDDDGFQTPDKRHTAKKIGKKNPSLPPTTSQTSNPAHPLAESSDSEIEDEDTGKSNPTAVGTPQNRIPPIFVNPPNNWCTLISIARQLSPTLISKLTGKFLRITVHRDDEYRKLAQFLRHEGVEYKSFMFKSDWPIIVKAVR</sequence>
<feature type="compositionally biased region" description="Basic residues" evidence="1">
    <location>
        <begin position="137"/>
        <end position="151"/>
    </location>
</feature>
<keyword evidence="3" id="KW-1185">Reference proteome</keyword>
<dbReference type="AlphaFoldDB" id="A0A8X6VU79"/>